<dbReference type="AlphaFoldDB" id="A0A286GNI4"/>
<dbReference type="OrthoDB" id="956535at2"/>
<evidence type="ECO:0000256" key="1">
    <source>
        <dbReference type="SAM" id="Phobius"/>
    </source>
</evidence>
<gene>
    <name evidence="2" type="ORF">SAMN06269250_5670</name>
</gene>
<keyword evidence="1" id="KW-1133">Transmembrane helix</keyword>
<keyword evidence="1" id="KW-0812">Transmembrane</keyword>
<keyword evidence="1" id="KW-0472">Membrane</keyword>
<evidence type="ECO:0000313" key="2">
    <source>
        <dbReference type="EMBL" id="SOD97111.1"/>
    </source>
</evidence>
<feature type="transmembrane region" description="Helical" evidence="1">
    <location>
        <begin position="57"/>
        <end position="75"/>
    </location>
</feature>
<name>A0A286GNI4_9BACT</name>
<protein>
    <submittedName>
        <fullName evidence="2">Uncharacterized protein</fullName>
    </submittedName>
</protein>
<feature type="transmembrane region" description="Helical" evidence="1">
    <location>
        <begin position="109"/>
        <end position="133"/>
    </location>
</feature>
<sequence length="143" mass="16103">MSTTIPTGLTQQATDLLNQQPNSPDPNTVANLARDKAQAELASYLQDMHERRKFARYIFWMVALWLLGIFSVVVFKGLKSFKTVMVIKLNETYRLIADIAFDFDLSDTVMVALITTTTINVAAFFLAVTKYLFPSKPESSQSQ</sequence>
<dbReference type="RefSeq" id="WP_097130502.1">
    <property type="nucleotide sequence ID" value="NZ_OCNH01000006.1"/>
</dbReference>
<reference evidence="3" key="1">
    <citation type="submission" date="2017-09" db="EMBL/GenBank/DDBJ databases">
        <authorList>
            <person name="Varghese N."/>
            <person name="Submissions S."/>
        </authorList>
    </citation>
    <scope>NUCLEOTIDE SEQUENCE [LARGE SCALE GENOMIC DNA]</scope>
    <source>
        <strain evidence="3">DSM 29961</strain>
    </source>
</reference>
<organism evidence="2 3">
    <name type="scientific">Spirosoma fluviale</name>
    <dbReference type="NCBI Taxonomy" id="1597977"/>
    <lineage>
        <taxon>Bacteria</taxon>
        <taxon>Pseudomonadati</taxon>
        <taxon>Bacteroidota</taxon>
        <taxon>Cytophagia</taxon>
        <taxon>Cytophagales</taxon>
        <taxon>Cytophagaceae</taxon>
        <taxon>Spirosoma</taxon>
    </lineage>
</organism>
<proteinExistence type="predicted"/>
<dbReference type="EMBL" id="OCNH01000006">
    <property type="protein sequence ID" value="SOD97111.1"/>
    <property type="molecule type" value="Genomic_DNA"/>
</dbReference>
<accession>A0A286GNI4</accession>
<keyword evidence="3" id="KW-1185">Reference proteome</keyword>
<evidence type="ECO:0000313" key="3">
    <source>
        <dbReference type="Proteomes" id="UP000219452"/>
    </source>
</evidence>
<dbReference type="Proteomes" id="UP000219452">
    <property type="component" value="Unassembled WGS sequence"/>
</dbReference>